<feature type="transmembrane region" description="Helical" evidence="17">
    <location>
        <begin position="53"/>
        <end position="78"/>
    </location>
</feature>
<keyword evidence="8 17" id="KW-0999">Mitochondrion inner membrane</keyword>
<feature type="transmembrane region" description="Helical" evidence="17">
    <location>
        <begin position="125"/>
        <end position="141"/>
    </location>
</feature>
<keyword evidence="14 17" id="KW-0496">Mitochondrion</keyword>
<keyword evidence="7 17" id="KW-0812">Transmembrane</keyword>
<feature type="transmembrane region" description="Helical" evidence="17">
    <location>
        <begin position="90"/>
        <end position="113"/>
    </location>
</feature>
<evidence type="ECO:0000256" key="12">
    <source>
        <dbReference type="ARBA" id="ARBA00023027"/>
    </source>
</evidence>
<evidence type="ECO:0000256" key="11">
    <source>
        <dbReference type="ARBA" id="ARBA00022989"/>
    </source>
</evidence>
<keyword evidence="9 17" id="KW-1278">Translocase</keyword>
<gene>
    <name evidence="19" type="primary">nad2</name>
</gene>
<proteinExistence type="inferred from homology"/>
<evidence type="ECO:0000256" key="10">
    <source>
        <dbReference type="ARBA" id="ARBA00022982"/>
    </source>
</evidence>
<evidence type="ECO:0000256" key="7">
    <source>
        <dbReference type="ARBA" id="ARBA00022692"/>
    </source>
</evidence>
<evidence type="ECO:0000256" key="8">
    <source>
        <dbReference type="ARBA" id="ARBA00022792"/>
    </source>
</evidence>
<comment type="subcellular location">
    <subcellularLocation>
        <location evidence="1 17">Mitochondrion inner membrane</location>
        <topology evidence="1 17">Multi-pass membrane protein</topology>
    </subcellularLocation>
</comment>
<feature type="transmembrane region" description="Helical" evidence="17">
    <location>
        <begin position="187"/>
        <end position="216"/>
    </location>
</feature>
<dbReference type="GO" id="GO:0006120">
    <property type="term" value="P:mitochondrial electron transport, NADH to ubiquinone"/>
    <property type="evidence" value="ECO:0007669"/>
    <property type="project" value="InterPro"/>
</dbReference>
<evidence type="ECO:0000256" key="5">
    <source>
        <dbReference type="ARBA" id="ARBA00022448"/>
    </source>
</evidence>
<protein>
    <recommendedName>
        <fullName evidence="4 17">NADH-ubiquinone oxidoreductase chain 2</fullName>
        <ecNumber evidence="3 17">7.1.1.2</ecNumber>
    </recommendedName>
</protein>
<dbReference type="InterPro" id="IPR003917">
    <property type="entry name" value="NADH_UbQ_OxRdtase_chain2"/>
</dbReference>
<dbReference type="GO" id="GO:0008137">
    <property type="term" value="F:NADH dehydrogenase (ubiquinone) activity"/>
    <property type="evidence" value="ECO:0007669"/>
    <property type="project" value="UniProtKB-EC"/>
</dbReference>
<dbReference type="GO" id="GO:0005743">
    <property type="term" value="C:mitochondrial inner membrane"/>
    <property type="evidence" value="ECO:0007669"/>
    <property type="project" value="UniProtKB-SubCell"/>
</dbReference>
<feature type="transmembrane region" description="Helical" evidence="17">
    <location>
        <begin position="320"/>
        <end position="342"/>
    </location>
</feature>
<dbReference type="AlphaFoldDB" id="A0AAU6PX27"/>
<evidence type="ECO:0000256" key="2">
    <source>
        <dbReference type="ARBA" id="ARBA00007012"/>
    </source>
</evidence>
<dbReference type="PANTHER" id="PTHR46552:SF1">
    <property type="entry name" value="NADH-UBIQUINONE OXIDOREDUCTASE CHAIN 2"/>
    <property type="match status" value="1"/>
</dbReference>
<evidence type="ECO:0000256" key="17">
    <source>
        <dbReference type="RuleBase" id="RU003403"/>
    </source>
</evidence>
<dbReference type="Pfam" id="PF00361">
    <property type="entry name" value="Proton_antipo_M"/>
    <property type="match status" value="1"/>
</dbReference>
<dbReference type="InterPro" id="IPR050175">
    <property type="entry name" value="Complex_I_Subunit_2"/>
</dbReference>
<accession>A0AAU6PX27</accession>
<comment type="similarity">
    <text evidence="2 17">Belongs to the complex I subunit 2 family.</text>
</comment>
<feature type="transmembrane region" description="Helical" evidence="17">
    <location>
        <begin position="240"/>
        <end position="260"/>
    </location>
</feature>
<keyword evidence="13 17" id="KW-0830">Ubiquinone</keyword>
<dbReference type="EMBL" id="OM994402">
    <property type="protein sequence ID" value="WYA84544.1"/>
    <property type="molecule type" value="Genomic_DNA"/>
</dbReference>
<evidence type="ECO:0000256" key="15">
    <source>
        <dbReference type="ARBA" id="ARBA00023136"/>
    </source>
</evidence>
<sequence>MISFFFSVLLGVGVVFVGFSNNWLLIWVWIECVTLCLIILFRSSKVNIRNLEAISKYFVTQAIASLLILIGVILRYFFLEIITLTGGYNYLSYGFIIVGLLVKLGVFPNPYWFVDVVNGVEYSRLIYLLIVSKVVPLYLLFNVVSLSVFLVFGAVGVLTALVSSVLGINQSNFRKLISFSSVANLGWFILCLPVMKGLVVIFCFLGYSLTVVPLVWVSNNLKFTSLNKVSRLYYDNSSKLLILLCLLSLGGLPPFVGFFVKWAFFQSLVNNNLYTLSVVLVISSLFSLFFYLYSSFNIHSLFSANIKNQNLLLSCSDHNFYVFIVSLSLVGFVGLAVFVGILW</sequence>
<keyword evidence="15 17" id="KW-0472">Membrane</keyword>
<feature type="transmembrane region" description="Helical" evidence="17">
    <location>
        <begin position="147"/>
        <end position="166"/>
    </location>
</feature>
<dbReference type="PANTHER" id="PTHR46552">
    <property type="entry name" value="NADH-UBIQUINONE OXIDOREDUCTASE CHAIN 2"/>
    <property type="match status" value="1"/>
</dbReference>
<geneLocation type="mitochondrion" evidence="19"/>
<organism evidence="19">
    <name type="scientific">Macrophiothrix sp</name>
    <dbReference type="NCBI Taxonomy" id="3135532"/>
    <lineage>
        <taxon>Eukaryota</taxon>
        <taxon>Metazoa</taxon>
        <taxon>Echinodermata</taxon>
        <taxon>Eleutherozoa</taxon>
        <taxon>Asterozoa</taxon>
        <taxon>Ophiuroidea</taxon>
        <taxon>Myophiuroidea</taxon>
        <taxon>Metophiurida</taxon>
        <taxon>Ophintegrida</taxon>
        <taxon>Amphilepidida</taxon>
        <taxon>Ophiurina</taxon>
        <taxon>Gnathophiurina</taxon>
        <taxon>Ophiactoidea</taxon>
        <taxon>Ophiotrichidae</taxon>
        <taxon>Macrophiothrix</taxon>
    </lineage>
</organism>
<evidence type="ECO:0000256" key="16">
    <source>
        <dbReference type="ARBA" id="ARBA00049551"/>
    </source>
</evidence>
<evidence type="ECO:0000256" key="4">
    <source>
        <dbReference type="ARBA" id="ARBA00021008"/>
    </source>
</evidence>
<keyword evidence="10 17" id="KW-0249">Electron transport</keyword>
<evidence type="ECO:0000256" key="14">
    <source>
        <dbReference type="ARBA" id="ARBA00023128"/>
    </source>
</evidence>
<reference evidence="19" key="1">
    <citation type="submission" date="2022-03" db="EMBL/GenBank/DDBJ databases">
        <title>The complete mitochondrion genome of Macrophiothrix sp.WZD-2021.</title>
        <authorList>
            <person name="Shi W."/>
            <person name="Liao X."/>
        </authorList>
    </citation>
    <scope>NUCLEOTIDE SEQUENCE</scope>
</reference>
<evidence type="ECO:0000259" key="18">
    <source>
        <dbReference type="Pfam" id="PF00361"/>
    </source>
</evidence>
<keyword evidence="5" id="KW-0813">Transport</keyword>
<comment type="catalytic activity">
    <reaction evidence="16 17">
        <text>a ubiquinone + NADH + 5 H(+)(in) = a ubiquinol + NAD(+) + 4 H(+)(out)</text>
        <dbReference type="Rhea" id="RHEA:29091"/>
        <dbReference type="Rhea" id="RHEA-COMP:9565"/>
        <dbReference type="Rhea" id="RHEA-COMP:9566"/>
        <dbReference type="ChEBI" id="CHEBI:15378"/>
        <dbReference type="ChEBI" id="CHEBI:16389"/>
        <dbReference type="ChEBI" id="CHEBI:17976"/>
        <dbReference type="ChEBI" id="CHEBI:57540"/>
        <dbReference type="ChEBI" id="CHEBI:57945"/>
        <dbReference type="EC" id="7.1.1.2"/>
    </reaction>
</comment>
<evidence type="ECO:0000256" key="13">
    <source>
        <dbReference type="ARBA" id="ARBA00023075"/>
    </source>
</evidence>
<keyword evidence="11 17" id="KW-1133">Transmembrane helix</keyword>
<dbReference type="EC" id="7.1.1.2" evidence="3 17"/>
<dbReference type="PRINTS" id="PR01436">
    <property type="entry name" value="NADHDHGNASE2"/>
</dbReference>
<evidence type="ECO:0000313" key="19">
    <source>
        <dbReference type="EMBL" id="WYA84544.1"/>
    </source>
</evidence>
<name>A0AAU6PX27_9ECHI</name>
<feature type="transmembrane region" description="Helical" evidence="17">
    <location>
        <begin position="23"/>
        <end position="41"/>
    </location>
</feature>
<evidence type="ECO:0000256" key="1">
    <source>
        <dbReference type="ARBA" id="ARBA00004448"/>
    </source>
</evidence>
<feature type="transmembrane region" description="Helical" evidence="17">
    <location>
        <begin position="272"/>
        <end position="293"/>
    </location>
</feature>
<evidence type="ECO:0000256" key="9">
    <source>
        <dbReference type="ARBA" id="ARBA00022967"/>
    </source>
</evidence>
<feature type="domain" description="NADH:quinone oxidoreductase/Mrp antiporter transmembrane" evidence="18">
    <location>
        <begin position="20"/>
        <end position="287"/>
    </location>
</feature>
<keyword evidence="12 17" id="KW-0520">NAD</keyword>
<comment type="function">
    <text evidence="17">Core subunit of the mitochondrial membrane respiratory chain NADH dehydrogenase (Complex I) which catalyzes electron transfer from NADH through the respiratory chain, using ubiquinone as an electron acceptor. Essential for the catalytic activity and assembly of complex I.</text>
</comment>
<keyword evidence="6 17" id="KW-0679">Respiratory chain</keyword>
<evidence type="ECO:0000256" key="6">
    <source>
        <dbReference type="ARBA" id="ARBA00022660"/>
    </source>
</evidence>
<evidence type="ECO:0000256" key="3">
    <source>
        <dbReference type="ARBA" id="ARBA00012944"/>
    </source>
</evidence>
<dbReference type="InterPro" id="IPR001750">
    <property type="entry name" value="ND/Mrp_TM"/>
</dbReference>